<dbReference type="PANTHER" id="PTHR44846">
    <property type="entry name" value="MANNOSYL-D-GLYCERATE TRANSPORT/METABOLISM SYSTEM REPRESSOR MNGR-RELATED"/>
    <property type="match status" value="1"/>
</dbReference>
<protein>
    <submittedName>
        <fullName evidence="5">MFS transporter</fullName>
    </submittedName>
</protein>
<dbReference type="EMBL" id="JOJP01000001">
    <property type="protein sequence ID" value="KEI72588.1"/>
    <property type="molecule type" value="Genomic_DNA"/>
</dbReference>
<dbReference type="SUPFAM" id="SSF64288">
    <property type="entry name" value="Chorismate lyase-like"/>
    <property type="match status" value="1"/>
</dbReference>
<evidence type="ECO:0000313" key="5">
    <source>
        <dbReference type="EMBL" id="KEI72588.1"/>
    </source>
</evidence>
<keyword evidence="3" id="KW-0804">Transcription</keyword>
<dbReference type="GO" id="GO:0045892">
    <property type="term" value="P:negative regulation of DNA-templated transcription"/>
    <property type="evidence" value="ECO:0007669"/>
    <property type="project" value="TreeGrafter"/>
</dbReference>
<dbReference type="PROSITE" id="PS50949">
    <property type="entry name" value="HTH_GNTR"/>
    <property type="match status" value="1"/>
</dbReference>
<dbReference type="AlphaFoldDB" id="A0A081KEL2"/>
<dbReference type="GO" id="GO:0003700">
    <property type="term" value="F:DNA-binding transcription factor activity"/>
    <property type="evidence" value="ECO:0007669"/>
    <property type="project" value="InterPro"/>
</dbReference>
<dbReference type="InterPro" id="IPR000524">
    <property type="entry name" value="Tscrpt_reg_HTH_GntR"/>
</dbReference>
<dbReference type="STRING" id="305900.GV64_19285"/>
<dbReference type="Proteomes" id="UP000027997">
    <property type="component" value="Unassembled WGS sequence"/>
</dbReference>
<accession>A0A081KEL2</accession>
<evidence type="ECO:0000313" key="6">
    <source>
        <dbReference type="Proteomes" id="UP000027997"/>
    </source>
</evidence>
<dbReference type="InterPro" id="IPR036390">
    <property type="entry name" value="WH_DNA-bd_sf"/>
</dbReference>
<name>A0A081KEL2_9GAMM</name>
<sequence length="227" mass="25671">MIRIALCDQIEHGGLKAGSKLPSERMLSERFGTTRVTLREALASLEADGLVYREDRRGWFVAPQRLVYDPTRNANFHTMVTDQGRSPATRLLSASLVPATAGVQRLLGLQPLTPVYRLQRLRSVDNRVVVYVENYIIPEYFPGLLEHNLERSLSDVYREHYSTAYHRVRFQLYPVGLHGDSAHHLKVTTGSSGLLVTRVNQNSEGLVIDCDLEYWRHDAIVITAETG</sequence>
<dbReference type="InterPro" id="IPR011663">
    <property type="entry name" value="UTRA"/>
</dbReference>
<comment type="caution">
    <text evidence="5">The sequence shown here is derived from an EMBL/GenBank/DDBJ whole genome shotgun (WGS) entry which is preliminary data.</text>
</comment>
<dbReference type="SMART" id="SM00866">
    <property type="entry name" value="UTRA"/>
    <property type="match status" value="1"/>
</dbReference>
<dbReference type="Pfam" id="PF00392">
    <property type="entry name" value="GntR"/>
    <property type="match status" value="1"/>
</dbReference>
<organism evidence="5 6">
    <name type="scientific">Endozoicomonas elysicola</name>
    <dbReference type="NCBI Taxonomy" id="305900"/>
    <lineage>
        <taxon>Bacteria</taxon>
        <taxon>Pseudomonadati</taxon>
        <taxon>Pseudomonadota</taxon>
        <taxon>Gammaproteobacteria</taxon>
        <taxon>Oceanospirillales</taxon>
        <taxon>Endozoicomonadaceae</taxon>
        <taxon>Endozoicomonas</taxon>
    </lineage>
</organism>
<keyword evidence="6" id="KW-1185">Reference proteome</keyword>
<dbReference type="eggNOG" id="COG2188">
    <property type="taxonomic scope" value="Bacteria"/>
</dbReference>
<dbReference type="InterPro" id="IPR050679">
    <property type="entry name" value="Bact_HTH_transcr_reg"/>
</dbReference>
<dbReference type="CDD" id="cd07377">
    <property type="entry name" value="WHTH_GntR"/>
    <property type="match status" value="1"/>
</dbReference>
<dbReference type="SUPFAM" id="SSF46785">
    <property type="entry name" value="Winged helix' DNA-binding domain"/>
    <property type="match status" value="1"/>
</dbReference>
<dbReference type="GO" id="GO:0003677">
    <property type="term" value="F:DNA binding"/>
    <property type="evidence" value="ECO:0007669"/>
    <property type="project" value="UniProtKB-KW"/>
</dbReference>
<keyword evidence="2" id="KW-0238">DNA-binding</keyword>
<evidence type="ECO:0000256" key="2">
    <source>
        <dbReference type="ARBA" id="ARBA00023125"/>
    </source>
</evidence>
<keyword evidence="1" id="KW-0805">Transcription regulation</keyword>
<feature type="domain" description="HTH gntR-type" evidence="4">
    <location>
        <begin position="1"/>
        <end position="64"/>
    </location>
</feature>
<evidence type="ECO:0000256" key="3">
    <source>
        <dbReference type="ARBA" id="ARBA00023163"/>
    </source>
</evidence>
<reference evidence="5 6" key="1">
    <citation type="submission" date="2014-06" db="EMBL/GenBank/DDBJ databases">
        <title>Whole Genome Sequences of Three Symbiotic Endozoicomonas Bacteria.</title>
        <authorList>
            <person name="Neave M.J."/>
            <person name="Apprill A."/>
            <person name="Voolstra C.R."/>
        </authorList>
    </citation>
    <scope>NUCLEOTIDE SEQUENCE [LARGE SCALE GENOMIC DNA]</scope>
    <source>
        <strain evidence="5 6">DSM 22380</strain>
    </source>
</reference>
<dbReference type="InterPro" id="IPR036388">
    <property type="entry name" value="WH-like_DNA-bd_sf"/>
</dbReference>
<evidence type="ECO:0000259" key="4">
    <source>
        <dbReference type="PROSITE" id="PS50949"/>
    </source>
</evidence>
<dbReference type="PANTHER" id="PTHR44846:SF7">
    <property type="entry name" value="TRANSCRIPTIONAL REGULATOR OF 2-AMINOETHYLPHOSPHONATE DEGRADATION OPERONS-RELATED"/>
    <property type="match status" value="1"/>
</dbReference>
<dbReference type="Pfam" id="PF07702">
    <property type="entry name" value="UTRA"/>
    <property type="match status" value="1"/>
</dbReference>
<dbReference type="PRINTS" id="PR00035">
    <property type="entry name" value="HTHGNTR"/>
</dbReference>
<proteinExistence type="predicted"/>
<gene>
    <name evidence="5" type="ORF">GV64_19285</name>
</gene>
<dbReference type="SMART" id="SM00345">
    <property type="entry name" value="HTH_GNTR"/>
    <property type="match status" value="1"/>
</dbReference>
<dbReference type="Gene3D" id="3.40.1410.10">
    <property type="entry name" value="Chorismate lyase-like"/>
    <property type="match status" value="1"/>
</dbReference>
<dbReference type="InterPro" id="IPR028978">
    <property type="entry name" value="Chorismate_lyase_/UTRA_dom_sf"/>
</dbReference>
<dbReference type="Gene3D" id="1.10.10.10">
    <property type="entry name" value="Winged helix-like DNA-binding domain superfamily/Winged helix DNA-binding domain"/>
    <property type="match status" value="1"/>
</dbReference>
<evidence type="ECO:0000256" key="1">
    <source>
        <dbReference type="ARBA" id="ARBA00023015"/>
    </source>
</evidence>